<dbReference type="Pfam" id="PF03755">
    <property type="entry name" value="YicC-like_N"/>
    <property type="match status" value="1"/>
</dbReference>
<protein>
    <recommendedName>
        <fullName evidence="10">TIGR00255 family protein</fullName>
    </recommendedName>
</protein>
<sequence>MVKSMTGFGRATSEEGSNHIFSLEIKSVNHRYLDLNIRMPKSMISLEERIRKIVNERLNRGKVDIFINYKNYGQSDTIAKINTTLADSYVKCLEELQGRYNLKDDFSVSLVARFPDVITLEEKEENLEELWGDIFPLLNKSLSTIIAMREVEGNKLAEDIISKCSEIEQWIKIIEEKSMSVVEAYRQKLQERIKDLLGNVEVDENRLATEIAIFADKATIDEEITRLYSHLKQMRDTLKLNEPVGRKLDFIVQEMNRETNTIASKSTDLQITNIVINIKNMIEKIREQIQNIE</sequence>
<evidence type="ECO:0000256" key="1">
    <source>
        <dbReference type="ARBA" id="ARBA00001968"/>
    </source>
</evidence>
<name>A0A919RY38_9CLOT</name>
<dbReference type="RefSeq" id="WP_212902619.1">
    <property type="nucleotide sequence ID" value="NZ_BOPZ01000003.1"/>
</dbReference>
<gene>
    <name evidence="8" type="ORF">CPJCM30710_05320</name>
</gene>
<dbReference type="InterPro" id="IPR013551">
    <property type="entry name" value="YicC-like_C"/>
</dbReference>
<keyword evidence="3" id="KW-0255">Endonuclease</keyword>
<dbReference type="AlphaFoldDB" id="A0A919RY38"/>
<evidence type="ECO:0000259" key="6">
    <source>
        <dbReference type="Pfam" id="PF03755"/>
    </source>
</evidence>
<feature type="domain" description="Endoribonuclease YicC-like C-terminal" evidence="7">
    <location>
        <begin position="174"/>
        <end position="293"/>
    </location>
</feature>
<dbReference type="Proteomes" id="UP000679179">
    <property type="component" value="Unassembled WGS sequence"/>
</dbReference>
<dbReference type="EMBL" id="BOPZ01000003">
    <property type="protein sequence ID" value="GIM27866.1"/>
    <property type="molecule type" value="Genomic_DNA"/>
</dbReference>
<evidence type="ECO:0000256" key="5">
    <source>
        <dbReference type="ARBA" id="ARBA00035648"/>
    </source>
</evidence>
<reference evidence="8" key="1">
    <citation type="submission" date="2021-03" db="EMBL/GenBank/DDBJ databases">
        <title>Taxonomic study of Clostridium polyendosporum from meadow-gley soil under rice.</title>
        <authorList>
            <person name="Kobayashi H."/>
            <person name="Tanizawa Y."/>
            <person name="Yagura M."/>
        </authorList>
    </citation>
    <scope>NUCLEOTIDE SEQUENCE</scope>
    <source>
        <strain evidence="8">JCM 30710</strain>
    </source>
</reference>
<evidence type="ECO:0000256" key="2">
    <source>
        <dbReference type="ARBA" id="ARBA00022722"/>
    </source>
</evidence>
<evidence type="ECO:0008006" key="10">
    <source>
        <dbReference type="Google" id="ProtNLM"/>
    </source>
</evidence>
<evidence type="ECO:0000313" key="8">
    <source>
        <dbReference type="EMBL" id="GIM27866.1"/>
    </source>
</evidence>
<keyword evidence="9" id="KW-1185">Reference proteome</keyword>
<proteinExistence type="inferred from homology"/>
<organism evidence="8 9">
    <name type="scientific">Clostridium polyendosporum</name>
    <dbReference type="NCBI Taxonomy" id="69208"/>
    <lineage>
        <taxon>Bacteria</taxon>
        <taxon>Bacillati</taxon>
        <taxon>Bacillota</taxon>
        <taxon>Clostridia</taxon>
        <taxon>Eubacteriales</taxon>
        <taxon>Clostridiaceae</taxon>
        <taxon>Clostridium</taxon>
    </lineage>
</organism>
<dbReference type="PANTHER" id="PTHR30636">
    <property type="entry name" value="UPF0701 PROTEIN YICC"/>
    <property type="match status" value="1"/>
</dbReference>
<dbReference type="PANTHER" id="PTHR30636:SF3">
    <property type="entry name" value="UPF0701 PROTEIN YICC"/>
    <property type="match status" value="1"/>
</dbReference>
<keyword evidence="4" id="KW-0378">Hydrolase</keyword>
<dbReference type="NCBIfam" id="TIGR00255">
    <property type="entry name" value="YicC/YloC family endoribonuclease"/>
    <property type="match status" value="1"/>
</dbReference>
<dbReference type="GO" id="GO:0016787">
    <property type="term" value="F:hydrolase activity"/>
    <property type="evidence" value="ECO:0007669"/>
    <property type="project" value="UniProtKB-KW"/>
</dbReference>
<dbReference type="GO" id="GO:0004521">
    <property type="term" value="F:RNA endonuclease activity"/>
    <property type="evidence" value="ECO:0007669"/>
    <property type="project" value="InterPro"/>
</dbReference>
<evidence type="ECO:0000256" key="4">
    <source>
        <dbReference type="ARBA" id="ARBA00022801"/>
    </source>
</evidence>
<feature type="domain" description="Endoribonuclease YicC-like N-terminal" evidence="6">
    <location>
        <begin position="2"/>
        <end position="157"/>
    </location>
</feature>
<keyword evidence="2" id="KW-0540">Nuclease</keyword>
<dbReference type="InterPro" id="IPR013527">
    <property type="entry name" value="YicC-like_N"/>
</dbReference>
<comment type="cofactor">
    <cofactor evidence="1">
        <name>a divalent metal cation</name>
        <dbReference type="ChEBI" id="CHEBI:60240"/>
    </cofactor>
</comment>
<evidence type="ECO:0000313" key="9">
    <source>
        <dbReference type="Proteomes" id="UP000679179"/>
    </source>
</evidence>
<comment type="caution">
    <text evidence="8">The sequence shown here is derived from an EMBL/GenBank/DDBJ whole genome shotgun (WGS) entry which is preliminary data.</text>
</comment>
<evidence type="ECO:0000256" key="3">
    <source>
        <dbReference type="ARBA" id="ARBA00022759"/>
    </source>
</evidence>
<evidence type="ECO:0000259" key="7">
    <source>
        <dbReference type="Pfam" id="PF08340"/>
    </source>
</evidence>
<comment type="similarity">
    <text evidence="5">Belongs to the YicC/YloC family.</text>
</comment>
<dbReference type="InterPro" id="IPR005229">
    <property type="entry name" value="YicC/YloC-like"/>
</dbReference>
<accession>A0A919RY38</accession>
<dbReference type="Pfam" id="PF08340">
    <property type="entry name" value="YicC-like_C"/>
    <property type="match status" value="1"/>
</dbReference>